<dbReference type="AlphaFoldDB" id="A0A7I7S4H4"/>
<evidence type="ECO:0000313" key="2">
    <source>
        <dbReference type="EMBL" id="BBY50895.1"/>
    </source>
</evidence>
<feature type="domain" description="DUF222" evidence="1">
    <location>
        <begin position="35"/>
        <end position="230"/>
    </location>
</feature>
<evidence type="ECO:0000259" key="1">
    <source>
        <dbReference type="Pfam" id="PF02720"/>
    </source>
</evidence>
<keyword evidence="3" id="KW-1185">Reference proteome</keyword>
<gene>
    <name evidence="2" type="ORF">MARA_43630</name>
</gene>
<geneLocation type="plasmid" evidence="3">
    <name>pjcm18538 dna</name>
</geneLocation>
<dbReference type="InterPro" id="IPR003870">
    <property type="entry name" value="DUF222"/>
</dbReference>
<dbReference type="Proteomes" id="UP000467428">
    <property type="component" value="Chromosome"/>
</dbReference>
<dbReference type="EMBL" id="AP022593">
    <property type="protein sequence ID" value="BBY50895.1"/>
    <property type="molecule type" value="Genomic_DNA"/>
</dbReference>
<name>A0A7I7S4H4_9MYCO</name>
<dbReference type="KEGG" id="marz:MARA_43630"/>
<reference evidence="2 3" key="1">
    <citation type="journal article" date="2019" name="Emerg. Microbes Infect.">
        <title>Comprehensive subspecies identification of 175 nontuberculous mycobacteria species based on 7547 genomic profiles.</title>
        <authorList>
            <person name="Matsumoto Y."/>
            <person name="Kinjo T."/>
            <person name="Motooka D."/>
            <person name="Nabeya D."/>
            <person name="Jung N."/>
            <person name="Uechi K."/>
            <person name="Horii T."/>
            <person name="Iida T."/>
            <person name="Fujita J."/>
            <person name="Nakamura S."/>
        </authorList>
    </citation>
    <scope>NUCLEOTIDE SEQUENCE [LARGE SCALE GENOMIC DNA]</scope>
    <source>
        <strain evidence="2 3">JCM 18538</strain>
    </source>
</reference>
<dbReference type="Pfam" id="PF02720">
    <property type="entry name" value="DUF222"/>
    <property type="match status" value="1"/>
</dbReference>
<accession>A0A7I7S4H4</accession>
<organism evidence="2 3">
    <name type="scientific">Mycolicibacterium arabiense</name>
    <dbReference type="NCBI Taxonomy" id="1286181"/>
    <lineage>
        <taxon>Bacteria</taxon>
        <taxon>Bacillati</taxon>
        <taxon>Actinomycetota</taxon>
        <taxon>Actinomycetes</taxon>
        <taxon>Mycobacteriales</taxon>
        <taxon>Mycobacteriaceae</taxon>
        <taxon>Mycolicibacterium</taxon>
    </lineage>
</organism>
<evidence type="ECO:0000313" key="3">
    <source>
        <dbReference type="Proteomes" id="UP000467428"/>
    </source>
</evidence>
<protein>
    <recommendedName>
        <fullName evidence="1">DUF222 domain-containing protein</fullName>
    </recommendedName>
</protein>
<sequence>MSGRPHVSDRLSSVGNVIDEWLEDATRFTTVQGLARVEAAARARRLAAMVAVLDARQAADGPVERERWYLDNWAAVAAEVGAEANITASAASHQLLIAVALRDRLPRVAAVFADGLVSYRAVEVIVWRTAQTVDPVALAAVDAAVADALVTQAPLSDDALAMAVDAVVDALDPDAIDRTERGAKCRDVTVHYDDVAGTAYLSSTLFGHEAWALEQLVDGMAEAACPSDPR</sequence>
<proteinExistence type="predicted"/>